<evidence type="ECO:0000313" key="7">
    <source>
        <dbReference type="Proteomes" id="UP000245119"/>
    </source>
</evidence>
<organism evidence="6 7">
    <name type="scientific">Pomacea canaliculata</name>
    <name type="common">Golden apple snail</name>
    <dbReference type="NCBI Taxonomy" id="400727"/>
    <lineage>
        <taxon>Eukaryota</taxon>
        <taxon>Metazoa</taxon>
        <taxon>Spiralia</taxon>
        <taxon>Lophotrochozoa</taxon>
        <taxon>Mollusca</taxon>
        <taxon>Gastropoda</taxon>
        <taxon>Caenogastropoda</taxon>
        <taxon>Architaenioglossa</taxon>
        <taxon>Ampullarioidea</taxon>
        <taxon>Ampullariidae</taxon>
        <taxon>Pomacea</taxon>
    </lineage>
</organism>
<dbReference type="Proteomes" id="UP000245119">
    <property type="component" value="Linkage Group LG10"/>
</dbReference>
<proteinExistence type="inferred from homology"/>
<evidence type="ECO:0000256" key="1">
    <source>
        <dbReference type="ARBA" id="ARBA00008535"/>
    </source>
</evidence>
<dbReference type="OMA" id="ERRQHYF"/>
<evidence type="ECO:0000256" key="2">
    <source>
        <dbReference type="ARBA" id="ARBA00022741"/>
    </source>
</evidence>
<keyword evidence="2" id="KW-0547">Nucleotide-binding</keyword>
<evidence type="ECO:0000256" key="4">
    <source>
        <dbReference type="SAM" id="Phobius"/>
    </source>
</evidence>
<name>A0A2T7NS58_POMCA</name>
<dbReference type="InterPro" id="IPR006703">
    <property type="entry name" value="G_AIG1"/>
</dbReference>
<dbReference type="GO" id="GO:0005525">
    <property type="term" value="F:GTP binding"/>
    <property type="evidence" value="ECO:0007669"/>
    <property type="project" value="UniProtKB-KW"/>
</dbReference>
<dbReference type="InterPro" id="IPR027417">
    <property type="entry name" value="P-loop_NTPase"/>
</dbReference>
<dbReference type="PANTHER" id="PTHR10903:SF170">
    <property type="entry name" value="GTPASE IMAP FAMILY MEMBER 7"/>
    <property type="match status" value="1"/>
</dbReference>
<dbReference type="AlphaFoldDB" id="A0A2T7NS58"/>
<accession>A0A2T7NS58</accession>
<dbReference type="Gene3D" id="3.40.50.300">
    <property type="entry name" value="P-loop containing nucleotide triphosphate hydrolases"/>
    <property type="match status" value="1"/>
</dbReference>
<dbReference type="Pfam" id="PF04548">
    <property type="entry name" value="AIG1"/>
    <property type="match status" value="1"/>
</dbReference>
<keyword evidence="7" id="KW-1185">Reference proteome</keyword>
<evidence type="ECO:0000256" key="3">
    <source>
        <dbReference type="ARBA" id="ARBA00023134"/>
    </source>
</evidence>
<keyword evidence="3" id="KW-0342">GTP-binding</keyword>
<feature type="transmembrane region" description="Helical" evidence="4">
    <location>
        <begin position="205"/>
        <end position="224"/>
    </location>
</feature>
<evidence type="ECO:0000259" key="5">
    <source>
        <dbReference type="PROSITE" id="PS51720"/>
    </source>
</evidence>
<dbReference type="PANTHER" id="PTHR10903">
    <property type="entry name" value="GTPASE, IMAP FAMILY MEMBER-RELATED"/>
    <property type="match status" value="1"/>
</dbReference>
<keyword evidence="4" id="KW-0472">Membrane</keyword>
<dbReference type="SUPFAM" id="SSF52540">
    <property type="entry name" value="P-loop containing nucleoside triphosphate hydrolases"/>
    <property type="match status" value="1"/>
</dbReference>
<keyword evidence="4" id="KW-0812">Transmembrane</keyword>
<dbReference type="InterPro" id="IPR045058">
    <property type="entry name" value="GIMA/IAN/Toc"/>
</dbReference>
<sequence length="225" mass="25025">MSLSKLSSTVKVFIIGKTGNGKSSLGNSILGRKEFLVARSMRSTTVHLGEAVGVVNGQQIMILDTPDPVNLNLSDAEIKNEVSRWKSAVEGPYAILLAVRCDVRYTAEEYDIYKRIKTAWGDNSFTNRLVVVFTFGDRQDRDIHEELKTVSWELSSVLADAGNRYVLFNNMARGSEMAAQVEQLLNAIHRLDMKSAVSPITQDQVLILVVLVVIFMTVAVYITLR</sequence>
<comment type="similarity">
    <text evidence="1">Belongs to the TRAFAC class TrmE-Era-EngA-EngB-Septin-like GTPase superfamily. AIG1/Toc34/Toc159-like paraseptin GTPase family. IAN subfamily.</text>
</comment>
<keyword evidence="4" id="KW-1133">Transmembrane helix</keyword>
<comment type="caution">
    <text evidence="6">The sequence shown here is derived from an EMBL/GenBank/DDBJ whole genome shotgun (WGS) entry which is preliminary data.</text>
</comment>
<reference evidence="6 7" key="1">
    <citation type="submission" date="2018-04" db="EMBL/GenBank/DDBJ databases">
        <title>The genome of golden apple snail Pomacea canaliculata provides insight into stress tolerance and invasive adaptation.</title>
        <authorList>
            <person name="Liu C."/>
            <person name="Liu B."/>
            <person name="Ren Y."/>
            <person name="Zhang Y."/>
            <person name="Wang H."/>
            <person name="Li S."/>
            <person name="Jiang F."/>
            <person name="Yin L."/>
            <person name="Zhang G."/>
            <person name="Qian W."/>
            <person name="Fan W."/>
        </authorList>
    </citation>
    <scope>NUCLEOTIDE SEQUENCE [LARGE SCALE GENOMIC DNA]</scope>
    <source>
        <strain evidence="6">SZHN2017</strain>
        <tissue evidence="6">Muscle</tissue>
    </source>
</reference>
<feature type="domain" description="AIG1-type G" evidence="5">
    <location>
        <begin position="7"/>
        <end position="209"/>
    </location>
</feature>
<dbReference type="OrthoDB" id="10061751at2759"/>
<evidence type="ECO:0000313" key="6">
    <source>
        <dbReference type="EMBL" id="PVD23988.1"/>
    </source>
</evidence>
<gene>
    <name evidence="6" type="ORF">C0Q70_17265</name>
</gene>
<dbReference type="EMBL" id="PZQS01000010">
    <property type="protein sequence ID" value="PVD23988.1"/>
    <property type="molecule type" value="Genomic_DNA"/>
</dbReference>
<protein>
    <recommendedName>
        <fullName evidence="5">AIG1-type G domain-containing protein</fullName>
    </recommendedName>
</protein>
<dbReference type="PROSITE" id="PS51720">
    <property type="entry name" value="G_AIG1"/>
    <property type="match status" value="1"/>
</dbReference>